<feature type="domain" description="Glycosyl transferase family 1" evidence="1">
    <location>
        <begin position="223"/>
        <end position="346"/>
    </location>
</feature>
<organism evidence="2 3">
    <name type="scientific">Aestuariispira insulae</name>
    <dbReference type="NCBI Taxonomy" id="1461337"/>
    <lineage>
        <taxon>Bacteria</taxon>
        <taxon>Pseudomonadati</taxon>
        <taxon>Pseudomonadota</taxon>
        <taxon>Alphaproteobacteria</taxon>
        <taxon>Rhodospirillales</taxon>
        <taxon>Kiloniellaceae</taxon>
        <taxon>Aestuariispira</taxon>
    </lineage>
</organism>
<dbReference type="OrthoDB" id="5443996at2"/>
<dbReference type="AlphaFoldDB" id="A0A3D9HPB6"/>
<dbReference type="SUPFAM" id="SSF53756">
    <property type="entry name" value="UDP-Glycosyltransferase/glycogen phosphorylase"/>
    <property type="match status" value="1"/>
</dbReference>
<dbReference type="PANTHER" id="PTHR45947">
    <property type="entry name" value="SULFOQUINOVOSYL TRANSFERASE SQD2"/>
    <property type="match status" value="1"/>
</dbReference>
<dbReference type="Pfam" id="PF00534">
    <property type="entry name" value="Glycos_transf_1"/>
    <property type="match status" value="1"/>
</dbReference>
<comment type="caution">
    <text evidence="2">The sequence shown here is derived from an EMBL/GenBank/DDBJ whole genome shotgun (WGS) entry which is preliminary data.</text>
</comment>
<dbReference type="InterPro" id="IPR050194">
    <property type="entry name" value="Glycosyltransferase_grp1"/>
</dbReference>
<keyword evidence="2" id="KW-0808">Transferase</keyword>
<proteinExistence type="predicted"/>
<reference evidence="2 3" key="1">
    <citation type="submission" date="2018-07" db="EMBL/GenBank/DDBJ databases">
        <title>Genomic Encyclopedia of Type Strains, Phase III (KMG-III): the genomes of soil and plant-associated and newly described type strains.</title>
        <authorList>
            <person name="Whitman W."/>
        </authorList>
    </citation>
    <scope>NUCLEOTIDE SEQUENCE [LARGE SCALE GENOMIC DNA]</scope>
    <source>
        <strain evidence="2 3">CECT 8488</strain>
    </source>
</reference>
<evidence type="ECO:0000313" key="2">
    <source>
        <dbReference type="EMBL" id="RED51330.1"/>
    </source>
</evidence>
<dbReference type="GO" id="GO:0016757">
    <property type="term" value="F:glycosyltransferase activity"/>
    <property type="evidence" value="ECO:0007669"/>
    <property type="project" value="InterPro"/>
</dbReference>
<dbReference type="Gene3D" id="3.40.50.2000">
    <property type="entry name" value="Glycogen Phosphorylase B"/>
    <property type="match status" value="2"/>
</dbReference>
<keyword evidence="3" id="KW-1185">Reference proteome</keyword>
<accession>A0A3D9HPB6</accession>
<dbReference type="Proteomes" id="UP000256845">
    <property type="component" value="Unassembled WGS sequence"/>
</dbReference>
<dbReference type="InterPro" id="IPR001296">
    <property type="entry name" value="Glyco_trans_1"/>
</dbReference>
<sequence>MKIAFYAPLKAPDHPVPSGDRRMARLLMAALEKAGFDVELVCRFRSFDGKGDGANQEKLRREAETEADWLCDHVEADLWFTYHLYHKAPDWIGPAVSSKLGIPYWLAEASFAPKQLNGPWHQGHQAVEEAIRQADGILELNPTDHGGIAPLLKPEAKCLSVKPFLDAAPYLAAAANRTNTREQLARRLGLDSGRVWIATTAMMRPGDKLQSYQLLANSLSAIGHHDWQLLVIGDGPARGEVEKAFTETGRVAFLGLCEEGELPEILSACDLFAWPGIKEAFGLAMLEAQASGLPVISANRPGIANMILQGKTGLLSTEGDIDGFSTSLACLLSDPDRRREMAQNAVKNIKKSHDIQIVAALLKQELSR</sequence>
<evidence type="ECO:0000259" key="1">
    <source>
        <dbReference type="Pfam" id="PF00534"/>
    </source>
</evidence>
<gene>
    <name evidence="2" type="ORF">DFP90_103130</name>
</gene>
<dbReference type="PANTHER" id="PTHR45947:SF3">
    <property type="entry name" value="SULFOQUINOVOSYL TRANSFERASE SQD2"/>
    <property type="match status" value="1"/>
</dbReference>
<name>A0A3D9HPB6_9PROT</name>
<protein>
    <submittedName>
        <fullName evidence="2">Glycosyltransferase involved in cell wall biosynthesis</fullName>
    </submittedName>
</protein>
<dbReference type="CDD" id="cd03801">
    <property type="entry name" value="GT4_PimA-like"/>
    <property type="match status" value="1"/>
</dbReference>
<evidence type="ECO:0000313" key="3">
    <source>
        <dbReference type="Proteomes" id="UP000256845"/>
    </source>
</evidence>
<dbReference type="RefSeq" id="WP_115936230.1">
    <property type="nucleotide sequence ID" value="NZ_QRDW01000003.1"/>
</dbReference>
<dbReference type="EMBL" id="QRDW01000003">
    <property type="protein sequence ID" value="RED51330.1"/>
    <property type="molecule type" value="Genomic_DNA"/>
</dbReference>